<dbReference type="RefSeq" id="WP_092075889.1">
    <property type="nucleotide sequence ID" value="NZ_CALFZY010000002.1"/>
</dbReference>
<feature type="binding site" evidence="8">
    <location>
        <begin position="189"/>
        <end position="193"/>
    </location>
    <ligand>
        <name>ATP</name>
        <dbReference type="ChEBI" id="CHEBI:30616"/>
    </ligand>
</feature>
<dbReference type="SUPFAM" id="SSF52374">
    <property type="entry name" value="Nucleotidylyl transferase"/>
    <property type="match status" value="1"/>
</dbReference>
<evidence type="ECO:0000256" key="6">
    <source>
        <dbReference type="ARBA" id="ARBA00023146"/>
    </source>
</evidence>
<dbReference type="GO" id="GO:0006436">
    <property type="term" value="P:tryptophanyl-tRNA aminoacylation"/>
    <property type="evidence" value="ECO:0007669"/>
    <property type="project" value="UniProtKB-UniRule"/>
</dbReference>
<accession>A0A1G6YE42</accession>
<comment type="function">
    <text evidence="8">Catalyzes the attachment of tryptophan to tRNA(Trp).</text>
</comment>
<dbReference type="PROSITE" id="PS00178">
    <property type="entry name" value="AA_TRNA_LIGASE_I"/>
    <property type="match status" value="1"/>
</dbReference>
<dbReference type="GO" id="GO:0005829">
    <property type="term" value="C:cytosol"/>
    <property type="evidence" value="ECO:0007669"/>
    <property type="project" value="TreeGrafter"/>
</dbReference>
<dbReference type="InterPro" id="IPR002306">
    <property type="entry name" value="Trp-tRNA-ligase"/>
</dbReference>
<dbReference type="PRINTS" id="PR01039">
    <property type="entry name" value="TRNASYNTHTRP"/>
</dbReference>
<feature type="binding site" evidence="8">
    <location>
        <begin position="16"/>
        <end position="17"/>
    </location>
    <ligand>
        <name>ATP</name>
        <dbReference type="ChEBI" id="CHEBI:30616"/>
    </ligand>
</feature>
<dbReference type="Gene3D" id="1.10.240.10">
    <property type="entry name" value="Tyrosyl-Transfer RNA Synthetase"/>
    <property type="match status" value="1"/>
</dbReference>
<dbReference type="FunFam" id="1.10.240.10:FF:000005">
    <property type="entry name" value="Tryptophan--tRNA ligase"/>
    <property type="match status" value="1"/>
</dbReference>
<evidence type="ECO:0000256" key="7">
    <source>
        <dbReference type="ARBA" id="ARBA00049929"/>
    </source>
</evidence>
<comment type="similarity">
    <text evidence="1 8 9">Belongs to the class-I aminoacyl-tRNA synthetase family.</text>
</comment>
<dbReference type="InterPro" id="IPR050203">
    <property type="entry name" value="Trp-tRNA_synthetase"/>
</dbReference>
<comment type="catalytic activity">
    <reaction evidence="7 8">
        <text>tRNA(Trp) + L-tryptophan + ATP = L-tryptophyl-tRNA(Trp) + AMP + diphosphate + H(+)</text>
        <dbReference type="Rhea" id="RHEA:24080"/>
        <dbReference type="Rhea" id="RHEA-COMP:9671"/>
        <dbReference type="Rhea" id="RHEA-COMP:9705"/>
        <dbReference type="ChEBI" id="CHEBI:15378"/>
        <dbReference type="ChEBI" id="CHEBI:30616"/>
        <dbReference type="ChEBI" id="CHEBI:33019"/>
        <dbReference type="ChEBI" id="CHEBI:57912"/>
        <dbReference type="ChEBI" id="CHEBI:78442"/>
        <dbReference type="ChEBI" id="CHEBI:78535"/>
        <dbReference type="ChEBI" id="CHEBI:456215"/>
        <dbReference type="EC" id="6.1.1.2"/>
    </reaction>
</comment>
<dbReference type="InterPro" id="IPR002305">
    <property type="entry name" value="aa-tRNA-synth_Ic"/>
</dbReference>
<dbReference type="STRING" id="57664.SAMN05661003_10212"/>
<keyword evidence="4 8" id="KW-0067">ATP-binding</keyword>
<evidence type="ECO:0000313" key="11">
    <source>
        <dbReference type="Proteomes" id="UP000243205"/>
    </source>
</evidence>
<evidence type="ECO:0000256" key="4">
    <source>
        <dbReference type="ARBA" id="ARBA00022840"/>
    </source>
</evidence>
<dbReference type="InterPro" id="IPR014729">
    <property type="entry name" value="Rossmann-like_a/b/a_fold"/>
</dbReference>
<dbReference type="Gene3D" id="3.40.50.620">
    <property type="entry name" value="HUPs"/>
    <property type="match status" value="1"/>
</dbReference>
<dbReference type="InterPro" id="IPR001412">
    <property type="entry name" value="aa-tRNA-synth_I_CS"/>
</dbReference>
<evidence type="ECO:0000313" key="10">
    <source>
        <dbReference type="EMBL" id="SDD88640.1"/>
    </source>
</evidence>
<keyword evidence="11" id="KW-1185">Reference proteome</keyword>
<keyword evidence="6 8" id="KW-0030">Aminoacyl-tRNA synthetase</keyword>
<comment type="subcellular location">
    <subcellularLocation>
        <location evidence="8">Cytoplasm</location>
    </subcellularLocation>
</comment>
<evidence type="ECO:0000256" key="1">
    <source>
        <dbReference type="ARBA" id="ARBA00005594"/>
    </source>
</evidence>
<dbReference type="HAMAP" id="MF_00140_B">
    <property type="entry name" value="Trp_tRNA_synth_B"/>
    <property type="match status" value="1"/>
</dbReference>
<dbReference type="PANTHER" id="PTHR43766">
    <property type="entry name" value="TRYPTOPHAN--TRNA LIGASE, MITOCHONDRIAL"/>
    <property type="match status" value="1"/>
</dbReference>
<keyword evidence="3 8" id="KW-0547">Nucleotide-binding</keyword>
<comment type="subunit">
    <text evidence="8">Homodimer.</text>
</comment>
<gene>
    <name evidence="8" type="primary">trpS</name>
    <name evidence="10" type="ORF">SAMN05661003_10212</name>
</gene>
<dbReference type="Pfam" id="PF00579">
    <property type="entry name" value="tRNA-synt_1b"/>
    <property type="match status" value="1"/>
</dbReference>
<evidence type="ECO:0000256" key="3">
    <source>
        <dbReference type="ARBA" id="ARBA00022741"/>
    </source>
</evidence>
<dbReference type="EC" id="6.1.1.2" evidence="8"/>
<dbReference type="InterPro" id="IPR024109">
    <property type="entry name" value="Trp-tRNA-ligase_bac-type"/>
</dbReference>
<sequence>MRILSGIQPSGSLHLGNYFGMMKKMIDYQQQGELFCFIANYHAMTSLSDGKALARGTLEAAANFLALGMDPQRSTFWVQSDVPEVQELAWFLSNFTPMGLLERCHSYKDKVAKGIAANHGLFAYPVLMSADILLFNSDRVPVGKDQKQHVEVTRDIAIKVNNVYGEIFTLPEPDIDDEVATVPGLDGQKMSKSYGNTIDLFQEEKALRKQVMRIVTDSTPVEAPKNPDSCNLFQIYRLFLDKAGQEALRQRYLAGGTGYGEIKEELFVTIRDYFAPFTERRNALLQDSDQLRQTLQQGADKARREAVRVMRKVRKKAGLAY</sequence>
<dbReference type="PANTHER" id="PTHR43766:SF1">
    <property type="entry name" value="TRYPTOPHAN--TRNA LIGASE, MITOCHONDRIAL"/>
    <property type="match status" value="1"/>
</dbReference>
<dbReference type="CDD" id="cd00806">
    <property type="entry name" value="TrpRS_core"/>
    <property type="match status" value="1"/>
</dbReference>
<dbReference type="GO" id="GO:0005524">
    <property type="term" value="F:ATP binding"/>
    <property type="evidence" value="ECO:0007669"/>
    <property type="project" value="UniProtKB-UniRule"/>
</dbReference>
<evidence type="ECO:0000256" key="9">
    <source>
        <dbReference type="RuleBase" id="RU363036"/>
    </source>
</evidence>
<dbReference type="Proteomes" id="UP000243205">
    <property type="component" value="Unassembled WGS sequence"/>
</dbReference>
<name>A0A1G6YE42_9BACT</name>
<feature type="short sequence motif" description="'KMSKS' region" evidence="8">
    <location>
        <begin position="189"/>
        <end position="193"/>
    </location>
</feature>
<feature type="binding site" evidence="8">
    <location>
        <begin position="8"/>
        <end position="10"/>
    </location>
    <ligand>
        <name>ATP</name>
        <dbReference type="ChEBI" id="CHEBI:30616"/>
    </ligand>
</feature>
<feature type="short sequence motif" description="'HIGH' region" evidence="8">
    <location>
        <begin position="9"/>
        <end position="17"/>
    </location>
</feature>
<evidence type="ECO:0000256" key="2">
    <source>
        <dbReference type="ARBA" id="ARBA00022598"/>
    </source>
</evidence>
<feature type="binding site" evidence="8">
    <location>
        <position position="182"/>
    </location>
    <ligand>
        <name>ATP</name>
        <dbReference type="ChEBI" id="CHEBI:30616"/>
    </ligand>
</feature>
<organism evidence="10 11">
    <name type="scientific">Desulfuromonas thiophila</name>
    <dbReference type="NCBI Taxonomy" id="57664"/>
    <lineage>
        <taxon>Bacteria</taxon>
        <taxon>Pseudomonadati</taxon>
        <taxon>Thermodesulfobacteriota</taxon>
        <taxon>Desulfuromonadia</taxon>
        <taxon>Desulfuromonadales</taxon>
        <taxon>Desulfuromonadaceae</taxon>
        <taxon>Desulfuromonas</taxon>
    </lineage>
</organism>
<feature type="binding site" evidence="8">
    <location>
        <position position="131"/>
    </location>
    <ligand>
        <name>L-tryptophan</name>
        <dbReference type="ChEBI" id="CHEBI:57912"/>
    </ligand>
</feature>
<reference evidence="11" key="1">
    <citation type="submission" date="2016-10" db="EMBL/GenBank/DDBJ databases">
        <authorList>
            <person name="Varghese N."/>
            <person name="Submissions S."/>
        </authorList>
    </citation>
    <scope>NUCLEOTIDE SEQUENCE [LARGE SCALE GENOMIC DNA]</scope>
    <source>
        <strain evidence="11">DSM 8987</strain>
    </source>
</reference>
<feature type="binding site" evidence="8">
    <location>
        <begin position="143"/>
        <end position="145"/>
    </location>
    <ligand>
        <name>ATP</name>
        <dbReference type="ChEBI" id="CHEBI:30616"/>
    </ligand>
</feature>
<evidence type="ECO:0000256" key="8">
    <source>
        <dbReference type="HAMAP-Rule" id="MF_00140"/>
    </source>
</evidence>
<protein>
    <recommendedName>
        <fullName evidence="8">Tryptophan--tRNA ligase</fullName>
        <ecNumber evidence="8">6.1.1.2</ecNumber>
    </recommendedName>
    <alternativeName>
        <fullName evidence="8">Tryptophanyl-tRNA synthetase</fullName>
        <shortName evidence="8">TrpRS</shortName>
    </alternativeName>
</protein>
<dbReference type="EMBL" id="FNAQ01000002">
    <property type="protein sequence ID" value="SDD88640.1"/>
    <property type="molecule type" value="Genomic_DNA"/>
</dbReference>
<proteinExistence type="inferred from homology"/>
<dbReference type="AlphaFoldDB" id="A0A1G6YE42"/>
<keyword evidence="2 8" id="KW-0436">Ligase</keyword>
<dbReference type="GO" id="GO:0004830">
    <property type="term" value="F:tryptophan-tRNA ligase activity"/>
    <property type="evidence" value="ECO:0007669"/>
    <property type="project" value="UniProtKB-UniRule"/>
</dbReference>
<dbReference type="NCBIfam" id="TIGR00233">
    <property type="entry name" value="trpS"/>
    <property type="match status" value="1"/>
</dbReference>
<keyword evidence="8" id="KW-0963">Cytoplasm</keyword>
<dbReference type="OrthoDB" id="9801042at2"/>
<evidence type="ECO:0000256" key="5">
    <source>
        <dbReference type="ARBA" id="ARBA00022917"/>
    </source>
</evidence>
<keyword evidence="5 8" id="KW-0648">Protein biosynthesis</keyword>